<name>A0A0C4XYX7_9BURK</name>
<keyword evidence="2" id="KW-1185">Reference proteome</keyword>
<dbReference type="Pfam" id="PF19795">
    <property type="entry name" value="DUF6279"/>
    <property type="match status" value="1"/>
</dbReference>
<organism evidence="1 2">
    <name type="scientific">Cupriavidus basilensis</name>
    <dbReference type="NCBI Taxonomy" id="68895"/>
    <lineage>
        <taxon>Bacteria</taxon>
        <taxon>Pseudomonadati</taxon>
        <taxon>Pseudomonadota</taxon>
        <taxon>Betaproteobacteria</taxon>
        <taxon>Burkholderiales</taxon>
        <taxon>Burkholderiaceae</taxon>
        <taxon>Cupriavidus</taxon>
    </lineage>
</organism>
<keyword evidence="1" id="KW-0449">Lipoprotein</keyword>
<reference evidence="1 2" key="1">
    <citation type="journal article" date="2015" name="Genome Announc.">
        <title>Complete Genome Sequence of Cupriavidus basilensis 4G11, Isolated from the Oak Ridge Field Research Center Site.</title>
        <authorList>
            <person name="Ray J."/>
            <person name="Waters R.J."/>
            <person name="Skerker J.M."/>
            <person name="Kuehl J.V."/>
            <person name="Price M.N."/>
            <person name="Huang J."/>
            <person name="Chakraborty R."/>
            <person name="Arkin A.P."/>
            <person name="Deutschbauer A."/>
        </authorList>
    </citation>
    <scope>NUCLEOTIDE SEQUENCE [LARGE SCALE GENOMIC DNA]</scope>
    <source>
        <strain evidence="1">4G11</strain>
    </source>
</reference>
<dbReference type="EMBL" id="CP010536">
    <property type="protein sequence ID" value="AJG17707.1"/>
    <property type="molecule type" value="Genomic_DNA"/>
</dbReference>
<proteinExistence type="predicted"/>
<dbReference type="Proteomes" id="UP000031843">
    <property type="component" value="Chromosome main"/>
</dbReference>
<dbReference type="KEGG" id="cbw:RR42_m0292"/>
<gene>
    <name evidence="1" type="ORF">RR42_m0292</name>
</gene>
<dbReference type="InterPro" id="IPR016875">
    <property type="entry name" value="UCP028200"/>
</dbReference>
<dbReference type="PIRSF" id="PIRSF028200">
    <property type="entry name" value="UCP028200"/>
    <property type="match status" value="1"/>
</dbReference>
<accession>A0A0C4XYX7</accession>
<dbReference type="STRING" id="68895.RR42_m0292"/>
<protein>
    <submittedName>
        <fullName evidence="1">Putative lipoprotein</fullName>
    </submittedName>
</protein>
<evidence type="ECO:0000313" key="2">
    <source>
        <dbReference type="Proteomes" id="UP000031843"/>
    </source>
</evidence>
<dbReference type="AlphaFoldDB" id="A0A0C4XYX7"/>
<sequence length="314" mass="35899">MGVLRRLTAYPFLRGDRLRRLFLVTAVVALTACNAVKLGYQQGDRLAYWWIDNYVDVSASQEPLTRDAIARFFAWHRKDQLPEIARLLRQAKSEVQQPVSATAVGKIQEDAQRLARVAFDRSTPDVADLLLTLTPEQIARMEKKFADANAKYRKEYLRPDPAAHEEARFDKVMDYARLVYGRFSSDQEATIRRAMAPVVQGAEARYAERVKRQQEWLALVRQVQAEHPPKAQVVEMLRRYGDHWQNPPTRERNARYDANNEAGLALTVTIANLTTPEQRAHAADRFQKWIDDANALMRDGTANAAAPRPTRSEN</sequence>
<dbReference type="PROSITE" id="PS51257">
    <property type="entry name" value="PROKAR_LIPOPROTEIN"/>
    <property type="match status" value="1"/>
</dbReference>
<evidence type="ECO:0000313" key="1">
    <source>
        <dbReference type="EMBL" id="AJG17707.1"/>
    </source>
</evidence>